<name>X1TL37_9ZZZZ</name>
<comment type="caution">
    <text evidence="1">The sequence shown here is derived from an EMBL/GenBank/DDBJ whole genome shotgun (WGS) entry which is preliminary data.</text>
</comment>
<sequence length="68" mass="7416">GTPGKSLVRAYKRMAREGSKISIPGSSTPLKREESYINATQERNHARAHVFALEGLAEPVAWDDLPPG</sequence>
<organism evidence="1">
    <name type="scientific">marine sediment metagenome</name>
    <dbReference type="NCBI Taxonomy" id="412755"/>
    <lineage>
        <taxon>unclassified sequences</taxon>
        <taxon>metagenomes</taxon>
        <taxon>ecological metagenomes</taxon>
    </lineage>
</organism>
<accession>X1TL37</accession>
<dbReference type="EMBL" id="BARW01023123">
    <property type="protein sequence ID" value="GAI92076.1"/>
    <property type="molecule type" value="Genomic_DNA"/>
</dbReference>
<reference evidence="1" key="1">
    <citation type="journal article" date="2014" name="Front. Microbiol.">
        <title>High frequency of phylogenetically diverse reductive dehalogenase-homologous genes in deep subseafloor sedimentary metagenomes.</title>
        <authorList>
            <person name="Kawai M."/>
            <person name="Futagami T."/>
            <person name="Toyoda A."/>
            <person name="Takaki Y."/>
            <person name="Nishi S."/>
            <person name="Hori S."/>
            <person name="Arai W."/>
            <person name="Tsubouchi T."/>
            <person name="Morono Y."/>
            <person name="Uchiyama I."/>
            <person name="Ito T."/>
            <person name="Fujiyama A."/>
            <person name="Inagaki F."/>
            <person name="Takami H."/>
        </authorList>
    </citation>
    <scope>NUCLEOTIDE SEQUENCE</scope>
    <source>
        <strain evidence="1">Expedition CK06-06</strain>
    </source>
</reference>
<dbReference type="AlphaFoldDB" id="X1TL37"/>
<evidence type="ECO:0000313" key="1">
    <source>
        <dbReference type="EMBL" id="GAI92076.1"/>
    </source>
</evidence>
<proteinExistence type="predicted"/>
<protein>
    <submittedName>
        <fullName evidence="1">Uncharacterized protein</fullName>
    </submittedName>
</protein>
<feature type="non-terminal residue" evidence="1">
    <location>
        <position position="1"/>
    </location>
</feature>
<gene>
    <name evidence="1" type="ORF">S12H4_38424</name>
</gene>